<accession>A0AAV0XZB1</accession>
<dbReference type="Proteomes" id="UP001160148">
    <property type="component" value="Unassembled WGS sequence"/>
</dbReference>
<dbReference type="EMBL" id="CARXXK010001141">
    <property type="protein sequence ID" value="CAI6374009.1"/>
    <property type="molecule type" value="Genomic_DNA"/>
</dbReference>
<sequence>MLQDKSCMCFTQLCMREGIFSTPSHPSSIDAMGYQNIDNQGIRPTRAAECNRDLLCEYFVSDEGQVPWQENFC</sequence>
<proteinExistence type="predicted"/>
<gene>
    <name evidence="1" type="ORF">MEUPH1_LOCUS27675</name>
</gene>
<evidence type="ECO:0000313" key="2">
    <source>
        <dbReference type="Proteomes" id="UP001160148"/>
    </source>
</evidence>
<comment type="caution">
    <text evidence="1">The sequence shown here is derived from an EMBL/GenBank/DDBJ whole genome shotgun (WGS) entry which is preliminary data.</text>
</comment>
<dbReference type="AlphaFoldDB" id="A0AAV0XZB1"/>
<evidence type="ECO:0000313" key="1">
    <source>
        <dbReference type="EMBL" id="CAI6374009.1"/>
    </source>
</evidence>
<protein>
    <submittedName>
        <fullName evidence="1">Uncharacterized protein</fullName>
    </submittedName>
</protein>
<organism evidence="1 2">
    <name type="scientific">Macrosiphum euphorbiae</name>
    <name type="common">potato aphid</name>
    <dbReference type="NCBI Taxonomy" id="13131"/>
    <lineage>
        <taxon>Eukaryota</taxon>
        <taxon>Metazoa</taxon>
        <taxon>Ecdysozoa</taxon>
        <taxon>Arthropoda</taxon>
        <taxon>Hexapoda</taxon>
        <taxon>Insecta</taxon>
        <taxon>Pterygota</taxon>
        <taxon>Neoptera</taxon>
        <taxon>Paraneoptera</taxon>
        <taxon>Hemiptera</taxon>
        <taxon>Sternorrhyncha</taxon>
        <taxon>Aphidomorpha</taxon>
        <taxon>Aphidoidea</taxon>
        <taxon>Aphididae</taxon>
        <taxon>Macrosiphini</taxon>
        <taxon>Macrosiphum</taxon>
    </lineage>
</organism>
<name>A0AAV0XZB1_9HEMI</name>
<keyword evidence="2" id="KW-1185">Reference proteome</keyword>
<reference evidence="1 2" key="1">
    <citation type="submission" date="2023-01" db="EMBL/GenBank/DDBJ databases">
        <authorList>
            <person name="Whitehead M."/>
        </authorList>
    </citation>
    <scope>NUCLEOTIDE SEQUENCE [LARGE SCALE GENOMIC DNA]</scope>
</reference>